<organism evidence="1 2">
    <name type="scientific">Chryseolinea lacunae</name>
    <dbReference type="NCBI Taxonomy" id="2801331"/>
    <lineage>
        <taxon>Bacteria</taxon>
        <taxon>Pseudomonadati</taxon>
        <taxon>Bacteroidota</taxon>
        <taxon>Cytophagia</taxon>
        <taxon>Cytophagales</taxon>
        <taxon>Fulvivirgaceae</taxon>
        <taxon>Chryseolinea</taxon>
    </lineage>
</organism>
<gene>
    <name evidence="1" type="ORF">JI741_17575</name>
</gene>
<reference evidence="1 2" key="1">
    <citation type="submission" date="2021-01" db="EMBL/GenBank/DDBJ databases">
        <title>Chryseolinea sp. Jin1 Genome sequencing and assembly.</title>
        <authorList>
            <person name="Kim I."/>
        </authorList>
    </citation>
    <scope>NUCLEOTIDE SEQUENCE [LARGE SCALE GENOMIC DNA]</scope>
    <source>
        <strain evidence="1 2">Jin1</strain>
    </source>
</reference>
<proteinExistence type="predicted"/>
<name>A0ABS1KUJ4_9BACT</name>
<dbReference type="EMBL" id="JAERRB010000005">
    <property type="protein sequence ID" value="MBL0743044.1"/>
    <property type="molecule type" value="Genomic_DNA"/>
</dbReference>
<dbReference type="Proteomes" id="UP000613030">
    <property type="component" value="Unassembled WGS sequence"/>
</dbReference>
<evidence type="ECO:0000313" key="2">
    <source>
        <dbReference type="Proteomes" id="UP000613030"/>
    </source>
</evidence>
<comment type="caution">
    <text evidence="1">The sequence shown here is derived from an EMBL/GenBank/DDBJ whole genome shotgun (WGS) entry which is preliminary data.</text>
</comment>
<dbReference type="RefSeq" id="WP_202011907.1">
    <property type="nucleotide sequence ID" value="NZ_JAERRB010000005.1"/>
</dbReference>
<protein>
    <submittedName>
        <fullName evidence="1">Uncharacterized protein</fullName>
    </submittedName>
</protein>
<accession>A0ABS1KUJ4</accession>
<keyword evidence="2" id="KW-1185">Reference proteome</keyword>
<sequence>MEKSLAKAKPINTNKKMTNPLNIHFFKAVHSCLTIVCFILLFHICAPSNAQDQKTQEKQLTTKFEEFSSKVGSMLKFEDYPLSPLKIKLGGSVETRIRKLSSGGVTMHFYQIQKRAQYSTSSASIEYSDLLEILRSLATLKQASGADQSRNPYYLENKFITTDGFQVGYFVSDGKLSWYIKLEQYGSDNTLFISDPEFLASSFNEAKAKIDDLTKNNR</sequence>
<evidence type="ECO:0000313" key="1">
    <source>
        <dbReference type="EMBL" id="MBL0743044.1"/>
    </source>
</evidence>